<reference evidence="2 3" key="2">
    <citation type="submission" date="2018-11" db="EMBL/GenBank/DDBJ databases">
        <authorList>
            <consortium name="Pathogen Informatics"/>
        </authorList>
    </citation>
    <scope>NUCLEOTIDE SEQUENCE [LARGE SCALE GENOMIC DNA]</scope>
    <source>
        <strain evidence="2">Dakar</strain>
        <strain evidence="3">Dakar, Senegal</strain>
    </source>
</reference>
<dbReference type="STRING" id="6186.A0A183KVA3"/>
<evidence type="ECO:0000313" key="3">
    <source>
        <dbReference type="Proteomes" id="UP000279833"/>
    </source>
</evidence>
<feature type="compositionally biased region" description="Polar residues" evidence="1">
    <location>
        <begin position="1"/>
        <end position="10"/>
    </location>
</feature>
<dbReference type="EMBL" id="UZAK01041825">
    <property type="protein sequence ID" value="VDP67726.1"/>
    <property type="molecule type" value="Genomic_DNA"/>
</dbReference>
<gene>
    <name evidence="2" type="ORF">SCUD_LOCUS18997</name>
</gene>
<name>A0A183KVA3_9TREM</name>
<reference evidence="4" key="1">
    <citation type="submission" date="2016-06" db="UniProtKB">
        <authorList>
            <consortium name="WormBaseParasite"/>
        </authorList>
    </citation>
    <scope>IDENTIFICATION</scope>
</reference>
<evidence type="ECO:0000313" key="4">
    <source>
        <dbReference type="WBParaSite" id="SCUD_0001899901-mRNA-1"/>
    </source>
</evidence>
<evidence type="ECO:0000256" key="1">
    <source>
        <dbReference type="SAM" id="MobiDB-lite"/>
    </source>
</evidence>
<dbReference type="WBParaSite" id="SCUD_0001899901-mRNA-1">
    <property type="protein sequence ID" value="SCUD_0001899901-mRNA-1"/>
    <property type="gene ID" value="SCUD_0001899901"/>
</dbReference>
<sequence>MPTLSETSKPPNGGNGSSDLKHSQNYLPTNNTILHDTNVYENQGDSEGEQCVENHFKVDGLRNGAGVPVKTKYASEARVCFPSKWSKSIEPTLMCINGLDDFYNQVSA</sequence>
<accession>A0A183KVA3</accession>
<keyword evidence="3" id="KW-1185">Reference proteome</keyword>
<feature type="region of interest" description="Disordered" evidence="1">
    <location>
        <begin position="1"/>
        <end position="28"/>
    </location>
</feature>
<organism evidence="4">
    <name type="scientific">Schistosoma curassoni</name>
    <dbReference type="NCBI Taxonomy" id="6186"/>
    <lineage>
        <taxon>Eukaryota</taxon>
        <taxon>Metazoa</taxon>
        <taxon>Spiralia</taxon>
        <taxon>Lophotrochozoa</taxon>
        <taxon>Platyhelminthes</taxon>
        <taxon>Trematoda</taxon>
        <taxon>Digenea</taxon>
        <taxon>Strigeidida</taxon>
        <taxon>Schistosomatoidea</taxon>
        <taxon>Schistosomatidae</taxon>
        <taxon>Schistosoma</taxon>
    </lineage>
</organism>
<evidence type="ECO:0000313" key="2">
    <source>
        <dbReference type="EMBL" id="VDP67726.1"/>
    </source>
</evidence>
<dbReference type="AlphaFoldDB" id="A0A183KVA3"/>
<proteinExistence type="predicted"/>
<protein>
    <submittedName>
        <fullName evidence="2 4">Uncharacterized protein</fullName>
    </submittedName>
</protein>
<dbReference type="Proteomes" id="UP000279833">
    <property type="component" value="Unassembled WGS sequence"/>
</dbReference>